<sequence length="2106" mass="234186">MIKKIHLYLLLLCSLLGSGVSAQTYPVRITTQLIQPSPIYLSSYADATTINSPIKIQLVLNDLTISNRQVRLKIYFQGNGIAFNTNDFVVGAKPLYLEGGFPLQLTNVDLAPYFEYQNLLGINPNQYAQPLPEGIYNIYVEVYDFATNKKLSNKTGTTTIIFQNEPPFLNLPLNNASIMQQNIQNIVFGWTPRSINVSNVEYEFSLVEIWDKYTPVQNAFAYSPPLYTTTTRTTSLQYGINEPQLIPGRKYAWRVKAKALLGAEEIGVFKNNGYSEIFSFDYEVYCTAPLGIKTEGISENQAKVSWSGNIDNFDYQVKYREKNSGSEWYSLVTPRENIAISNLKANTTYEYTVGASCDAGKYTHSTIKEFTTLVRDEIAFQGCGIKPDPKDLANKTPLKDLFPNDVVTAGDFPIVVLHATGNNGTFSGDGYVTLPFLEKFRNLIDAADALAGENEKGESKGKIGENTRIRITFNNIGINTDFKLISGEIIASYDPNWSSMADLDGVFNDVFGSDGKSLEVKVDYEIKSAVLNPDGSTTITGTDGQITTVPKSVYNQVYTDNKGKTVTIPANGKGEPIITDPAPGGKATAANTNGVSSSGEITQIYTSNAKITFKNSTDSKYAFDVKPSSGSQKLIDTYEKIPTSDGGVYNVNYKAVSDINGPETFIATAVFKNETTKDDIVFKTNAGTVVDAKWNSDTEAEITVEQTLAFSKESIIATVKGTPQKDPKDATKTIEGKSDIAGKINVWQLEKKPVINVTILSINKASVPTASVMQDSLNSIYNKVGVEFKVTSQNVAIKPLPDVIDCGDSNIVNVYTNAQNEIKNQIESSSTFTYNDETYYIIYTGKLGGSGYDGFMPLGGQYAFVFDNKLRTAAHELGHGIFGLKHPFTDIKDSKKTNLLMDYGTGTVLSHNDWDIIHSGGWKFYGFQKSSSGAHVEVGNMEQLYANFKNTDGSLTFLTPAGKPFTIKEPISSVGFSYFDDNWSPDKSNFENTIFPIGTLKRFTLANGKTYSIAHPMKDSDIINLVGYAEIDNNGQVITNKFYIDKTSFDLKNKNIIVGIPAIEKGQLLFKVQKVTNYTDLDVAKDNYGNGPQKKIFFLKDYIKELKGAINIPSSINPLDANELYFLSEFSSDLYGINALHAIRIAYFLRNNPDLINCLGYAEDQIGKDVTLRFNKKIRDGLRASMSKNQGTTRVSIPVFYADISNNVKKDIFTSTEYLASLDELLYIYYNDLKNKGNVTTDLSLEDLSNVINGLGRECLMSNIPIKKRLEFLKQYKTWKFSDSKEDMLLELLINIRPDDIPELLKGLSANGYEILRGLYGDMSGDQEYYYTLLAIISTYVADQKKDTPEARNLNGAWKTGEDADKYVYVCKDAAHILTCNVFVTELDKTNGKITITFRDYSHLVNDKPFHRTISVDPFELIRVKFENDFDIKNTNGKDIKEGDDAIVPAIYLYWIMKQQENKTSDVQLRIALDILAIIPAVTTANPGLVLLVDAAVAGADIAFQLSPDAIKNIDNQYLKNLVNLWDDAYMTYSLGRLSGQVINGARGASKIIFNKENLAKTITRAKGIPGELKNISKSFYNIYKAIINIENISIVGTKKQIFEKVVYGTYVELTLADKCTSVNEFSLLLQNDNVIIGVNAKMANGASYAQGVSVAKVADVSGSLVLSELRTLPASYTGATKVVQIIKDISIAGKGIQTIEIISTDVGQFYARPLLIASSETNFLTSVEKNYPTIFNKIKADPSLKNKFGVDFKDANNAILNEIEDVAHFDDDYDSFVTLWKSASNSELSNALKDIDKFKSWWYPNKAKVNNEFFINQKAFELSLNSEYLEKLHLEKLPSTVRGQYWNYYKQGQWDKLEALAKEYKINYDAKNNALWPPANGGYGPLVKRAPYKNEVFDRYGGSFGDLPDGTPNLGGVYTSPMFNGKPYDFDGRALNMEKNEYDFYYKITILDPSKFEIATNRAIPWFGKFGKAEQTLFKIKEMDPVSGYPKTWSQLAKEGAVEIQVIESPSGKFTSWVGKGKTIVKTTAAIGNTRSRLKDLGLTDELADKIVSKNKSLNLSEAEEKILLEDLKNNTTLMEVVTKDPENGIEGWKIFTDSKKAFCE</sequence>
<gene>
    <name evidence="3" type="ORF">ACFO5S_06360</name>
</gene>
<keyword evidence="4" id="KW-1185">Reference proteome</keyword>
<dbReference type="InterPro" id="IPR003961">
    <property type="entry name" value="FN3_dom"/>
</dbReference>
<dbReference type="Pfam" id="PF00041">
    <property type="entry name" value="fn3"/>
    <property type="match status" value="1"/>
</dbReference>
<evidence type="ECO:0000313" key="4">
    <source>
        <dbReference type="Proteomes" id="UP001595935"/>
    </source>
</evidence>
<dbReference type="SUPFAM" id="SSF55486">
    <property type="entry name" value="Metalloproteases ('zincins'), catalytic domain"/>
    <property type="match status" value="1"/>
</dbReference>
<dbReference type="RefSeq" id="WP_213255674.1">
    <property type="nucleotide sequence ID" value="NZ_JAGYWA010000002.1"/>
</dbReference>
<evidence type="ECO:0000259" key="2">
    <source>
        <dbReference type="PROSITE" id="PS50853"/>
    </source>
</evidence>
<dbReference type="EMBL" id="JBHSGV010000002">
    <property type="protein sequence ID" value="MFC4747058.1"/>
    <property type="molecule type" value="Genomic_DNA"/>
</dbReference>
<protein>
    <submittedName>
        <fullName evidence="3">Fibronectin type III domain-containing protein</fullName>
    </submittedName>
</protein>
<dbReference type="SMART" id="SM00060">
    <property type="entry name" value="FN3"/>
    <property type="match status" value="2"/>
</dbReference>
<feature type="chain" id="PRO_5047107064" evidence="1">
    <location>
        <begin position="23"/>
        <end position="2106"/>
    </location>
</feature>
<dbReference type="CDD" id="cd00063">
    <property type="entry name" value="FN3"/>
    <property type="match status" value="1"/>
</dbReference>
<feature type="signal peptide" evidence="1">
    <location>
        <begin position="1"/>
        <end position="22"/>
    </location>
</feature>
<dbReference type="Proteomes" id="UP001595935">
    <property type="component" value="Unassembled WGS sequence"/>
</dbReference>
<reference evidence="4" key="1">
    <citation type="journal article" date="2019" name="Int. J. Syst. Evol. Microbiol.">
        <title>The Global Catalogue of Microorganisms (GCM) 10K type strain sequencing project: providing services to taxonomists for standard genome sequencing and annotation.</title>
        <authorList>
            <consortium name="The Broad Institute Genomics Platform"/>
            <consortium name="The Broad Institute Genome Sequencing Center for Infectious Disease"/>
            <person name="Wu L."/>
            <person name="Ma J."/>
        </authorList>
    </citation>
    <scope>NUCLEOTIDE SEQUENCE [LARGE SCALE GENOMIC DNA]</scope>
    <source>
        <strain evidence="4">WYCCWR 13023</strain>
    </source>
</reference>
<dbReference type="Gene3D" id="2.60.40.10">
    <property type="entry name" value="Immunoglobulins"/>
    <property type="match status" value="1"/>
</dbReference>
<dbReference type="InterPro" id="IPR036116">
    <property type="entry name" value="FN3_sf"/>
</dbReference>
<name>A0ABV9PEQ2_9FLAO</name>
<keyword evidence="1" id="KW-0732">Signal</keyword>
<organism evidence="3 4">
    <name type="scientific">Flavobacterium branchiicola</name>
    <dbReference type="NCBI Taxonomy" id="1114875"/>
    <lineage>
        <taxon>Bacteria</taxon>
        <taxon>Pseudomonadati</taxon>
        <taxon>Bacteroidota</taxon>
        <taxon>Flavobacteriia</taxon>
        <taxon>Flavobacteriales</taxon>
        <taxon>Flavobacteriaceae</taxon>
        <taxon>Flavobacterium</taxon>
    </lineage>
</organism>
<proteinExistence type="predicted"/>
<dbReference type="SUPFAM" id="SSF49265">
    <property type="entry name" value="Fibronectin type III"/>
    <property type="match status" value="1"/>
</dbReference>
<evidence type="ECO:0000256" key="1">
    <source>
        <dbReference type="SAM" id="SignalP"/>
    </source>
</evidence>
<dbReference type="InterPro" id="IPR013783">
    <property type="entry name" value="Ig-like_fold"/>
</dbReference>
<feature type="domain" description="Fibronectin type-III" evidence="2">
    <location>
        <begin position="288"/>
        <end position="375"/>
    </location>
</feature>
<evidence type="ECO:0000313" key="3">
    <source>
        <dbReference type="EMBL" id="MFC4747058.1"/>
    </source>
</evidence>
<dbReference type="PROSITE" id="PS50853">
    <property type="entry name" value="FN3"/>
    <property type="match status" value="1"/>
</dbReference>
<accession>A0ABV9PEQ2</accession>
<comment type="caution">
    <text evidence="3">The sequence shown here is derived from an EMBL/GenBank/DDBJ whole genome shotgun (WGS) entry which is preliminary data.</text>
</comment>